<dbReference type="EC" id="1.3.1.90" evidence="16"/>
<name>A0A899G6S7_9ASCO</name>
<keyword evidence="8" id="KW-0520">NAD</keyword>
<dbReference type="Pfam" id="PF01207">
    <property type="entry name" value="Dus"/>
    <property type="match status" value="1"/>
</dbReference>
<dbReference type="GO" id="GO:0102267">
    <property type="term" value="F:tRNA-dihydrouridine20b synthase activity"/>
    <property type="evidence" value="ECO:0007669"/>
    <property type="project" value="UniProtKB-ARBA"/>
</dbReference>
<keyword evidence="4" id="KW-0507">mRNA processing</keyword>
<proteinExistence type="inferred from homology"/>
<gene>
    <name evidence="20" type="ORF">MERGE_001365</name>
</gene>
<evidence type="ECO:0000256" key="6">
    <source>
        <dbReference type="ARBA" id="ARBA00022857"/>
    </source>
</evidence>
<evidence type="ECO:0000256" key="15">
    <source>
        <dbReference type="ARBA" id="ARBA00060741"/>
    </source>
</evidence>
<evidence type="ECO:0000256" key="1">
    <source>
        <dbReference type="ARBA" id="ARBA00001917"/>
    </source>
</evidence>
<dbReference type="GO" id="GO:0006397">
    <property type="term" value="P:mRNA processing"/>
    <property type="evidence" value="ECO:0007669"/>
    <property type="project" value="UniProtKB-KW"/>
</dbReference>
<protein>
    <recommendedName>
        <fullName evidence="17">tRNA-dihydrouridine(20a/20b) synthase [NAD(P)+]</fullName>
        <ecNumber evidence="16">1.3.1.90</ecNumber>
    </recommendedName>
    <alternativeName>
        <fullName evidence="18">tRNA-dihydrouridine synthase 4</fullName>
    </alternativeName>
</protein>
<evidence type="ECO:0000256" key="8">
    <source>
        <dbReference type="ARBA" id="ARBA00023027"/>
    </source>
</evidence>
<comment type="cofactor">
    <cofactor evidence="1">
        <name>FMN</name>
        <dbReference type="ChEBI" id="CHEBI:58210"/>
    </cofactor>
</comment>
<evidence type="ECO:0000313" key="20">
    <source>
        <dbReference type="EMBL" id="QSL66978.1"/>
    </source>
</evidence>
<organism evidence="20 21">
    <name type="scientific">Pneumocystis wakefieldiae</name>
    <dbReference type="NCBI Taxonomy" id="38082"/>
    <lineage>
        <taxon>Eukaryota</taxon>
        <taxon>Fungi</taxon>
        <taxon>Dikarya</taxon>
        <taxon>Ascomycota</taxon>
        <taxon>Taphrinomycotina</taxon>
        <taxon>Pneumocystomycetes</taxon>
        <taxon>Pneumocystaceae</taxon>
        <taxon>Pneumocystis</taxon>
    </lineage>
</organism>
<dbReference type="CDD" id="cd02801">
    <property type="entry name" value="DUS_like_FMN"/>
    <property type="match status" value="1"/>
</dbReference>
<keyword evidence="7" id="KW-0560">Oxidoreductase</keyword>
<dbReference type="Proteomes" id="UP000663699">
    <property type="component" value="Chromosome 16"/>
</dbReference>
<dbReference type="InterPro" id="IPR035587">
    <property type="entry name" value="DUS-like_FMN-bd"/>
</dbReference>
<keyword evidence="21" id="KW-1185">Reference proteome</keyword>
<keyword evidence="6" id="KW-0521">NADP</keyword>
<dbReference type="EMBL" id="CP054547">
    <property type="protein sequence ID" value="QSL66978.1"/>
    <property type="molecule type" value="Genomic_DNA"/>
</dbReference>
<dbReference type="PANTHER" id="PTHR11082">
    <property type="entry name" value="TRNA-DIHYDROURIDINE SYNTHASE"/>
    <property type="match status" value="1"/>
</dbReference>
<dbReference type="Gene3D" id="3.20.20.70">
    <property type="entry name" value="Aldolase class I"/>
    <property type="match status" value="1"/>
</dbReference>
<evidence type="ECO:0000313" key="21">
    <source>
        <dbReference type="Proteomes" id="UP000663699"/>
    </source>
</evidence>
<dbReference type="SUPFAM" id="SSF51395">
    <property type="entry name" value="FMN-linked oxidoreductases"/>
    <property type="match status" value="1"/>
</dbReference>
<comment type="catalytic activity">
    <reaction evidence="9">
        <text>a 5,6-dihydrouridine in mRNA + NAD(+) = a uridine in mRNA + NADH + H(+)</text>
        <dbReference type="Rhea" id="RHEA:69851"/>
        <dbReference type="Rhea" id="RHEA-COMP:14658"/>
        <dbReference type="Rhea" id="RHEA-COMP:17789"/>
        <dbReference type="ChEBI" id="CHEBI:15378"/>
        <dbReference type="ChEBI" id="CHEBI:57540"/>
        <dbReference type="ChEBI" id="CHEBI:57945"/>
        <dbReference type="ChEBI" id="CHEBI:65315"/>
        <dbReference type="ChEBI" id="CHEBI:74443"/>
    </reaction>
    <physiologicalReaction direction="right-to-left" evidence="9">
        <dbReference type="Rhea" id="RHEA:69853"/>
    </physiologicalReaction>
</comment>
<comment type="catalytic activity">
    <reaction evidence="10">
        <text>a 5,6-dihydrouridine in mRNA + NADP(+) = a uridine in mRNA + NADPH + H(+)</text>
        <dbReference type="Rhea" id="RHEA:69855"/>
        <dbReference type="Rhea" id="RHEA-COMP:14658"/>
        <dbReference type="Rhea" id="RHEA-COMP:17789"/>
        <dbReference type="ChEBI" id="CHEBI:15378"/>
        <dbReference type="ChEBI" id="CHEBI:57783"/>
        <dbReference type="ChEBI" id="CHEBI:58349"/>
        <dbReference type="ChEBI" id="CHEBI:65315"/>
        <dbReference type="ChEBI" id="CHEBI:74443"/>
    </reaction>
    <physiologicalReaction direction="right-to-left" evidence="10">
        <dbReference type="Rhea" id="RHEA:69857"/>
    </physiologicalReaction>
</comment>
<evidence type="ECO:0000256" key="2">
    <source>
        <dbReference type="ARBA" id="ARBA00022630"/>
    </source>
</evidence>
<keyword evidence="2" id="KW-0285">Flavoprotein</keyword>
<evidence type="ECO:0000256" key="13">
    <source>
        <dbReference type="ARBA" id="ARBA00051932"/>
    </source>
</evidence>
<dbReference type="AlphaFoldDB" id="A0A899G6S7"/>
<accession>A0A899G6S7</accession>
<evidence type="ECO:0000256" key="3">
    <source>
        <dbReference type="ARBA" id="ARBA00022643"/>
    </source>
</evidence>
<comment type="catalytic activity">
    <reaction evidence="12">
        <text>5,6-dihydrouridine(20a) in tRNA + NAD(+) = uridine(20a) in tRNA + NADH + H(+)</text>
        <dbReference type="Rhea" id="RHEA:53348"/>
        <dbReference type="Rhea" id="RHEA-COMP:13535"/>
        <dbReference type="Rhea" id="RHEA-COMP:13536"/>
        <dbReference type="ChEBI" id="CHEBI:15378"/>
        <dbReference type="ChEBI" id="CHEBI:57540"/>
        <dbReference type="ChEBI" id="CHEBI:57945"/>
        <dbReference type="ChEBI" id="CHEBI:65315"/>
        <dbReference type="ChEBI" id="CHEBI:74443"/>
        <dbReference type="EC" id="1.3.1.90"/>
    </reaction>
    <physiologicalReaction direction="right-to-left" evidence="12">
        <dbReference type="Rhea" id="RHEA:53350"/>
    </physiologicalReaction>
</comment>
<dbReference type="FunFam" id="3.20.20.70:FF:000159">
    <property type="entry name" value="tRNA-dihydrouridine synthase 4"/>
    <property type="match status" value="1"/>
</dbReference>
<comment type="catalytic activity">
    <reaction evidence="13">
        <text>5,6-dihydrouridine(20b) in tRNA + NAD(+) = uridine(20b) in tRNA + NADH + H(+)</text>
        <dbReference type="Rhea" id="RHEA:53352"/>
        <dbReference type="Rhea" id="RHEA-COMP:13537"/>
        <dbReference type="Rhea" id="RHEA-COMP:13538"/>
        <dbReference type="ChEBI" id="CHEBI:15378"/>
        <dbReference type="ChEBI" id="CHEBI:57540"/>
        <dbReference type="ChEBI" id="CHEBI:57945"/>
        <dbReference type="ChEBI" id="CHEBI:65315"/>
        <dbReference type="ChEBI" id="CHEBI:74443"/>
        <dbReference type="EC" id="1.3.1.90"/>
    </reaction>
    <physiologicalReaction direction="right-to-left" evidence="13">
        <dbReference type="Rhea" id="RHEA:53354"/>
    </physiologicalReaction>
</comment>
<evidence type="ECO:0000256" key="16">
    <source>
        <dbReference type="ARBA" id="ARBA00066483"/>
    </source>
</evidence>
<dbReference type="InterPro" id="IPR013785">
    <property type="entry name" value="Aldolase_TIM"/>
</dbReference>
<evidence type="ECO:0000259" key="19">
    <source>
        <dbReference type="Pfam" id="PF01207"/>
    </source>
</evidence>
<evidence type="ECO:0000256" key="14">
    <source>
        <dbReference type="ARBA" id="ARBA00052996"/>
    </source>
</evidence>
<evidence type="ECO:0000256" key="12">
    <source>
        <dbReference type="ARBA" id="ARBA00051779"/>
    </source>
</evidence>
<keyword evidence="3" id="KW-0288">FMN</keyword>
<keyword evidence="5" id="KW-0819">tRNA processing</keyword>
<feature type="domain" description="DUS-like FMN-binding" evidence="19">
    <location>
        <begin position="41"/>
        <end position="306"/>
    </location>
</feature>
<dbReference type="OrthoDB" id="9977870at2759"/>
<evidence type="ECO:0000256" key="4">
    <source>
        <dbReference type="ARBA" id="ARBA00022664"/>
    </source>
</evidence>
<dbReference type="GO" id="GO:0102266">
    <property type="term" value="F:tRNA-dihydrouridine20a synthase activity"/>
    <property type="evidence" value="ECO:0007669"/>
    <property type="project" value="UniProtKB-EC"/>
</dbReference>
<sequence length="345" mass="39230">MVMVSEIDLFEHLSLRNIEDHPLKLFSAAKCEKRPLYISGPMVRYSKLPFRSLVRIYGVNLAYTPMMVAKEFLSHSNSRYCDFSTNLDDRPVVSQFASNDPIILGRAVEMISNYVDGISLNCGCPQSWACQEGLGAHLMHDLQNVCEMVKAVKERCGRQMCVEVKIRIHKDLRKTVDWAQKVEAAGIDYIVVHGRRRNQRSSEPVNLNAIKLIKESLNIPVVANGDVFTLSDANNIAKYTNADGIMSSRGILANPALFSGFDTCPWSAIERFIEYSLSYGSNFHLFQYHIIKMMGKILNKKEGRELSNRMSIAEILDWIDERFILRRPGDPEFGSIHTYQRKSAI</sequence>
<evidence type="ECO:0000256" key="7">
    <source>
        <dbReference type="ARBA" id="ARBA00023002"/>
    </source>
</evidence>
<reference evidence="20" key="1">
    <citation type="submission" date="2020-06" db="EMBL/GenBank/DDBJ databases">
        <title>Genomes of multiple members of Pneumocystis genus reveal paths to human pathogen Pneumocystis jirovecii.</title>
        <authorList>
            <person name="Cisse O.H."/>
            <person name="Ma L."/>
            <person name="Dekker J."/>
            <person name="Khil P."/>
            <person name="Jo J."/>
            <person name="Brenchley J."/>
            <person name="Blair R."/>
            <person name="Pahar B."/>
            <person name="Chabe M."/>
            <person name="Van Rompay K.A."/>
            <person name="Keesler R."/>
            <person name="Sukura A."/>
            <person name="Hirsch V."/>
            <person name="Kutty G."/>
            <person name="Liu Y."/>
            <person name="Peng L."/>
            <person name="Chen J."/>
            <person name="Song J."/>
            <person name="Weissenbacher-Lang C."/>
            <person name="Xu J."/>
            <person name="Upham N.S."/>
            <person name="Stajich J.E."/>
            <person name="Cuomo C.A."/>
            <person name="Cushion M.T."/>
            <person name="Kovacs J.A."/>
        </authorList>
    </citation>
    <scope>NUCLEOTIDE SEQUENCE</scope>
    <source>
        <strain evidence="20">2A</strain>
    </source>
</reference>
<evidence type="ECO:0000256" key="9">
    <source>
        <dbReference type="ARBA" id="ARBA00048342"/>
    </source>
</evidence>
<comment type="catalytic activity">
    <reaction evidence="11">
        <text>5,6-dihydrouridine(20b) in tRNA + NADP(+) = uridine(20b) in tRNA + NADPH + H(+)</text>
        <dbReference type="Rhea" id="RHEA:53356"/>
        <dbReference type="Rhea" id="RHEA-COMP:13537"/>
        <dbReference type="Rhea" id="RHEA-COMP:13538"/>
        <dbReference type="ChEBI" id="CHEBI:15378"/>
        <dbReference type="ChEBI" id="CHEBI:57783"/>
        <dbReference type="ChEBI" id="CHEBI:58349"/>
        <dbReference type="ChEBI" id="CHEBI:65315"/>
        <dbReference type="ChEBI" id="CHEBI:74443"/>
        <dbReference type="EC" id="1.3.1.90"/>
    </reaction>
    <physiologicalReaction direction="right-to-left" evidence="11">
        <dbReference type="Rhea" id="RHEA:53358"/>
    </physiologicalReaction>
</comment>
<evidence type="ECO:0000256" key="5">
    <source>
        <dbReference type="ARBA" id="ARBA00022694"/>
    </source>
</evidence>
<evidence type="ECO:0000256" key="17">
    <source>
        <dbReference type="ARBA" id="ARBA00071722"/>
    </source>
</evidence>
<comment type="catalytic activity">
    <reaction evidence="14">
        <text>5,6-dihydrouridine(20a) in tRNA + NADP(+) = uridine(20a) in tRNA + NADPH + H(+)</text>
        <dbReference type="Rhea" id="RHEA:53344"/>
        <dbReference type="Rhea" id="RHEA-COMP:13535"/>
        <dbReference type="Rhea" id="RHEA-COMP:13536"/>
        <dbReference type="ChEBI" id="CHEBI:15378"/>
        <dbReference type="ChEBI" id="CHEBI:57783"/>
        <dbReference type="ChEBI" id="CHEBI:58349"/>
        <dbReference type="ChEBI" id="CHEBI:65315"/>
        <dbReference type="ChEBI" id="CHEBI:74443"/>
        <dbReference type="EC" id="1.3.1.90"/>
    </reaction>
    <physiologicalReaction direction="right-to-left" evidence="14">
        <dbReference type="Rhea" id="RHEA:53346"/>
    </physiologicalReaction>
</comment>
<dbReference type="PANTHER" id="PTHR11082:SF31">
    <property type="entry name" value="TRNA-DIHYDROURIDINE(20A_20B) SYNTHASE [NAD(P)+]-LIKE"/>
    <property type="match status" value="1"/>
</dbReference>
<evidence type="ECO:0000256" key="11">
    <source>
        <dbReference type="ARBA" id="ARBA00050434"/>
    </source>
</evidence>
<evidence type="ECO:0000256" key="18">
    <source>
        <dbReference type="ARBA" id="ARBA00078338"/>
    </source>
</evidence>
<evidence type="ECO:0000256" key="10">
    <source>
        <dbReference type="ARBA" id="ARBA00049447"/>
    </source>
</evidence>
<comment type="similarity">
    <text evidence="15">Belongs to the Dus family. Dus4 subfamily.</text>
</comment>